<accession>A0A510GH32</accession>
<proteinExistence type="predicted"/>
<gene>
    <name evidence="1" type="ORF">RAS_08560</name>
</gene>
<organism evidence="1 2">
    <name type="scientific">Rickettsia asiatica</name>
    <dbReference type="NCBI Taxonomy" id="238800"/>
    <lineage>
        <taxon>Bacteria</taxon>
        <taxon>Pseudomonadati</taxon>
        <taxon>Pseudomonadota</taxon>
        <taxon>Alphaproteobacteria</taxon>
        <taxon>Rickettsiales</taxon>
        <taxon>Rickettsiaceae</taxon>
        <taxon>Rickettsieae</taxon>
        <taxon>Rickettsia</taxon>
        <taxon>spotted fever group</taxon>
    </lineage>
</organism>
<dbReference type="Proteomes" id="UP000321183">
    <property type="component" value="Chromosome"/>
</dbReference>
<evidence type="ECO:0000313" key="1">
    <source>
        <dbReference type="EMBL" id="BBJ31747.1"/>
    </source>
</evidence>
<dbReference type="EMBL" id="AP019563">
    <property type="protein sequence ID" value="BBJ31747.1"/>
    <property type="molecule type" value="Genomic_DNA"/>
</dbReference>
<evidence type="ECO:0000313" key="2">
    <source>
        <dbReference type="Proteomes" id="UP000321183"/>
    </source>
</evidence>
<dbReference type="AlphaFoldDB" id="A0A510GH32"/>
<dbReference type="KEGG" id="ras:RAS_08560"/>
<sequence>MLVYAAVLRSVSPLNSSLEAGLERCLIYKSLTEKIIKAGITLSKFRYIENGMDNSDNCTLSIARILKNSGTL</sequence>
<reference evidence="1 2" key="1">
    <citation type="submission" date="2019-04" db="EMBL/GenBank/DDBJ databases">
        <title>Draft genome sequence of Rickettsia asiatica Maytaro1284.</title>
        <authorList>
            <person name="Thu M."/>
            <person name="Qiu Y."/>
            <person name="Nakao R."/>
        </authorList>
    </citation>
    <scope>NUCLEOTIDE SEQUENCE [LARGE SCALE GENOMIC DNA]</scope>
    <source>
        <strain evidence="1 2">Maytaro1284</strain>
    </source>
</reference>
<name>A0A510GH32_9RICK</name>
<keyword evidence="2" id="KW-1185">Reference proteome</keyword>
<protein>
    <submittedName>
        <fullName evidence="1">Uncharacterized protein</fullName>
    </submittedName>
</protein>